<name>A0A5D3FAM7_9ACTN</name>
<gene>
    <name evidence="2" type="ORF">FXF68_27745</name>
</gene>
<feature type="domain" description="DUF397" evidence="1">
    <location>
        <begin position="6"/>
        <end position="59"/>
    </location>
</feature>
<protein>
    <submittedName>
        <fullName evidence="2">DUF397 domain-containing protein</fullName>
    </submittedName>
</protein>
<evidence type="ECO:0000313" key="3">
    <source>
        <dbReference type="Proteomes" id="UP000323505"/>
    </source>
</evidence>
<dbReference type="RefSeq" id="WP_148764210.1">
    <property type="nucleotide sequence ID" value="NZ_VSRQ01000006.1"/>
</dbReference>
<dbReference type="Pfam" id="PF04149">
    <property type="entry name" value="DUF397"/>
    <property type="match status" value="1"/>
</dbReference>
<reference evidence="2 3" key="1">
    <citation type="submission" date="2019-08" db="EMBL/GenBank/DDBJ databases">
        <title>Actinomadura sp. nov. CYP1-5 isolated from mountain soil.</title>
        <authorList>
            <person name="Songsumanus A."/>
            <person name="Kuncharoen N."/>
            <person name="Kudo T."/>
            <person name="Yuki M."/>
            <person name="Igarashi Y."/>
            <person name="Tanasupawat S."/>
        </authorList>
    </citation>
    <scope>NUCLEOTIDE SEQUENCE [LARGE SCALE GENOMIC DNA]</scope>
    <source>
        <strain evidence="2 3">CYP1-5</strain>
    </source>
</reference>
<evidence type="ECO:0000313" key="2">
    <source>
        <dbReference type="EMBL" id="TYK46007.1"/>
    </source>
</evidence>
<sequence>MDVNDLVWRKASRSASNGGECVELASAPGVVAVRDSKDPDGPRLLLERDAFIALIAALKH</sequence>
<proteinExistence type="predicted"/>
<keyword evidence="3" id="KW-1185">Reference proteome</keyword>
<organism evidence="2 3">
    <name type="scientific">Actinomadura decatromicini</name>
    <dbReference type="NCBI Taxonomy" id="2604572"/>
    <lineage>
        <taxon>Bacteria</taxon>
        <taxon>Bacillati</taxon>
        <taxon>Actinomycetota</taxon>
        <taxon>Actinomycetes</taxon>
        <taxon>Streptosporangiales</taxon>
        <taxon>Thermomonosporaceae</taxon>
        <taxon>Actinomadura</taxon>
    </lineage>
</organism>
<dbReference type="InterPro" id="IPR007278">
    <property type="entry name" value="DUF397"/>
</dbReference>
<evidence type="ECO:0000259" key="1">
    <source>
        <dbReference type="Pfam" id="PF04149"/>
    </source>
</evidence>
<dbReference type="AlphaFoldDB" id="A0A5D3FAM7"/>
<dbReference type="Proteomes" id="UP000323505">
    <property type="component" value="Unassembled WGS sequence"/>
</dbReference>
<accession>A0A5D3FAM7</accession>
<dbReference type="EMBL" id="VSRQ01000006">
    <property type="protein sequence ID" value="TYK46007.1"/>
    <property type="molecule type" value="Genomic_DNA"/>
</dbReference>
<comment type="caution">
    <text evidence="2">The sequence shown here is derived from an EMBL/GenBank/DDBJ whole genome shotgun (WGS) entry which is preliminary data.</text>
</comment>